<accession>X0X475</accession>
<evidence type="ECO:0000313" key="1">
    <source>
        <dbReference type="EMBL" id="GAG37994.1"/>
    </source>
</evidence>
<comment type="caution">
    <text evidence="1">The sequence shown here is derived from an EMBL/GenBank/DDBJ whole genome shotgun (WGS) entry which is preliminary data.</text>
</comment>
<protein>
    <submittedName>
        <fullName evidence="1">Uncharacterized protein</fullName>
    </submittedName>
</protein>
<gene>
    <name evidence="1" type="ORF">S01H1_71000</name>
</gene>
<sequence length="141" mass="15603">PITLNKLTAATVVKVIRAILQDTKEIVNTPGPNGLPGAYPVRLGRELVEVVLPDDITLEEAIAINEEGNRFDGIEKIENDGTIIITDKSYRIMRDMLGYDVKKFNIRDSKEVAEQLGKAFRSYGKRVGLPDFALNAIYAGK</sequence>
<dbReference type="AlphaFoldDB" id="X0X475"/>
<proteinExistence type="predicted"/>
<dbReference type="EMBL" id="BARS01047250">
    <property type="protein sequence ID" value="GAG37994.1"/>
    <property type="molecule type" value="Genomic_DNA"/>
</dbReference>
<reference evidence="1" key="1">
    <citation type="journal article" date="2014" name="Front. Microbiol.">
        <title>High frequency of phylogenetically diverse reductive dehalogenase-homologous genes in deep subseafloor sedimentary metagenomes.</title>
        <authorList>
            <person name="Kawai M."/>
            <person name="Futagami T."/>
            <person name="Toyoda A."/>
            <person name="Takaki Y."/>
            <person name="Nishi S."/>
            <person name="Hori S."/>
            <person name="Arai W."/>
            <person name="Tsubouchi T."/>
            <person name="Morono Y."/>
            <person name="Uchiyama I."/>
            <person name="Ito T."/>
            <person name="Fujiyama A."/>
            <person name="Inagaki F."/>
            <person name="Takami H."/>
        </authorList>
    </citation>
    <scope>NUCLEOTIDE SEQUENCE</scope>
    <source>
        <strain evidence="1">Expedition CK06-06</strain>
    </source>
</reference>
<feature type="non-terminal residue" evidence="1">
    <location>
        <position position="1"/>
    </location>
</feature>
<name>X0X475_9ZZZZ</name>
<organism evidence="1">
    <name type="scientific">marine sediment metagenome</name>
    <dbReference type="NCBI Taxonomy" id="412755"/>
    <lineage>
        <taxon>unclassified sequences</taxon>
        <taxon>metagenomes</taxon>
        <taxon>ecological metagenomes</taxon>
    </lineage>
</organism>